<gene>
    <name evidence="1" type="ORF">TrRE_jg12645</name>
</gene>
<feature type="non-terminal residue" evidence="1">
    <location>
        <position position="1"/>
    </location>
</feature>
<name>A0A9W6Z674_9STRA</name>
<protein>
    <submittedName>
        <fullName evidence="1">Uncharacterized protein</fullName>
    </submittedName>
</protein>
<dbReference type="AlphaFoldDB" id="A0A9W6Z674"/>
<proteinExistence type="predicted"/>
<evidence type="ECO:0000313" key="1">
    <source>
        <dbReference type="EMBL" id="GMH46501.1"/>
    </source>
</evidence>
<evidence type="ECO:0000313" key="2">
    <source>
        <dbReference type="Proteomes" id="UP001165082"/>
    </source>
</evidence>
<accession>A0A9W6Z674</accession>
<dbReference type="Proteomes" id="UP001165082">
    <property type="component" value="Unassembled WGS sequence"/>
</dbReference>
<organism evidence="1 2">
    <name type="scientific">Triparma retinervis</name>
    <dbReference type="NCBI Taxonomy" id="2557542"/>
    <lineage>
        <taxon>Eukaryota</taxon>
        <taxon>Sar</taxon>
        <taxon>Stramenopiles</taxon>
        <taxon>Ochrophyta</taxon>
        <taxon>Bolidophyceae</taxon>
        <taxon>Parmales</taxon>
        <taxon>Triparmaceae</taxon>
        <taxon>Triparma</taxon>
    </lineage>
</organism>
<reference evidence="1" key="1">
    <citation type="submission" date="2022-07" db="EMBL/GenBank/DDBJ databases">
        <title>Genome analysis of Parmales, a sister group of diatoms, reveals the evolutionary specialization of diatoms from phago-mixotrophs to photoautotrophs.</title>
        <authorList>
            <person name="Ban H."/>
            <person name="Sato S."/>
            <person name="Yoshikawa S."/>
            <person name="Kazumasa Y."/>
            <person name="Nakamura Y."/>
            <person name="Ichinomiya M."/>
            <person name="Saitoh K."/>
            <person name="Sato N."/>
            <person name="Blanc-Mathieu R."/>
            <person name="Endo H."/>
            <person name="Kuwata A."/>
            <person name="Ogata H."/>
        </authorList>
    </citation>
    <scope>NUCLEOTIDE SEQUENCE</scope>
</reference>
<feature type="non-terminal residue" evidence="1">
    <location>
        <position position="267"/>
    </location>
</feature>
<dbReference type="EMBL" id="BRXZ01001787">
    <property type="protein sequence ID" value="GMH46501.1"/>
    <property type="molecule type" value="Genomic_DNA"/>
</dbReference>
<sequence>ILDCRNPPTSACGQVLSLINSLPPSPTPALLSAYIPLTSYPLPSHIPIILHHISTLNTPFSYSPSSLPPSLPQPVLACLMRHGGIGGLLMLLHTLNYTQSVLTLLSTMPDVPPPYVHLYAASATSGEPPPANYMSLPLGGGATVRNLCSTHGSFVSNLLEWKPGDITELLKDDRGEVHVGLRQALIDALNENTAVPLVGFCNKVGGEDIVKATAVYMGSLSTPSPPPSSRAAFMDLVTSSTGSSPGDGELWVRASHECCTSEEVEGA</sequence>
<keyword evidence="2" id="KW-1185">Reference proteome</keyword>
<comment type="caution">
    <text evidence="1">The sequence shown here is derived from an EMBL/GenBank/DDBJ whole genome shotgun (WGS) entry which is preliminary data.</text>
</comment>